<dbReference type="Gene3D" id="1.25.40.10">
    <property type="entry name" value="Tetratricopeptide repeat domain"/>
    <property type="match status" value="1"/>
</dbReference>
<feature type="domain" description="DUF7779" evidence="4">
    <location>
        <begin position="497"/>
        <end position="587"/>
    </location>
</feature>
<evidence type="ECO:0000259" key="3">
    <source>
        <dbReference type="Pfam" id="PF00931"/>
    </source>
</evidence>
<evidence type="ECO:0000259" key="4">
    <source>
        <dbReference type="Pfam" id="PF25000"/>
    </source>
</evidence>
<dbReference type="AlphaFoldDB" id="A0A9W8QEU0"/>
<dbReference type="PRINTS" id="PR00364">
    <property type="entry name" value="DISEASERSIST"/>
</dbReference>
<feature type="domain" description="NB-ARC" evidence="3">
    <location>
        <begin position="252"/>
        <end position="412"/>
    </location>
</feature>
<comment type="caution">
    <text evidence="5">The sequence shown here is derived from an EMBL/GenBank/DDBJ whole genome shotgun (WGS) entry which is preliminary data.</text>
</comment>
<dbReference type="Gene3D" id="3.40.50.300">
    <property type="entry name" value="P-loop containing nucleotide triphosphate hydrolases"/>
    <property type="match status" value="1"/>
</dbReference>
<feature type="region of interest" description="Disordered" evidence="2">
    <location>
        <begin position="207"/>
        <end position="243"/>
    </location>
</feature>
<dbReference type="KEGG" id="amus:LMH87_009503"/>
<organism evidence="5 6">
    <name type="scientific">Akanthomyces muscarius</name>
    <name type="common">Entomopathogenic fungus</name>
    <name type="synonym">Lecanicillium muscarium</name>
    <dbReference type="NCBI Taxonomy" id="2231603"/>
    <lineage>
        <taxon>Eukaryota</taxon>
        <taxon>Fungi</taxon>
        <taxon>Dikarya</taxon>
        <taxon>Ascomycota</taxon>
        <taxon>Pezizomycotina</taxon>
        <taxon>Sordariomycetes</taxon>
        <taxon>Hypocreomycetidae</taxon>
        <taxon>Hypocreales</taxon>
        <taxon>Cordycipitaceae</taxon>
        <taxon>Akanthomyces</taxon>
    </lineage>
</organism>
<proteinExistence type="predicted"/>
<reference evidence="5" key="1">
    <citation type="journal article" date="2023" name="Access Microbiol">
        <title>De-novo genome assembly for Akanthomyces muscarius, a biocontrol agent of insect agricultural pests.</title>
        <authorList>
            <person name="Erdos Z."/>
            <person name="Studholme D.J."/>
            <person name="Raymond B."/>
            <person name="Sharma M."/>
        </authorList>
    </citation>
    <scope>NUCLEOTIDE SEQUENCE</scope>
    <source>
        <strain evidence="5">Ve6</strain>
    </source>
</reference>
<dbReference type="PANTHER" id="PTHR47691">
    <property type="entry name" value="REGULATOR-RELATED"/>
    <property type="match status" value="1"/>
</dbReference>
<dbReference type="InterPro" id="IPR011990">
    <property type="entry name" value="TPR-like_helical_dom_sf"/>
</dbReference>
<evidence type="ECO:0008006" key="7">
    <source>
        <dbReference type="Google" id="ProtNLM"/>
    </source>
</evidence>
<dbReference type="PANTHER" id="PTHR47691:SF3">
    <property type="entry name" value="HTH-TYPE TRANSCRIPTIONAL REGULATOR RV0890C-RELATED"/>
    <property type="match status" value="1"/>
</dbReference>
<evidence type="ECO:0000256" key="2">
    <source>
        <dbReference type="SAM" id="MobiDB-lite"/>
    </source>
</evidence>
<dbReference type="SUPFAM" id="SSF52540">
    <property type="entry name" value="P-loop containing nucleoside triphosphate hydrolases"/>
    <property type="match status" value="1"/>
</dbReference>
<keyword evidence="1" id="KW-0802">TPR repeat</keyword>
<dbReference type="InterPro" id="IPR019734">
    <property type="entry name" value="TPR_rpt"/>
</dbReference>
<name>A0A9W8QEU0_AKAMU</name>
<keyword evidence="6" id="KW-1185">Reference proteome</keyword>
<dbReference type="Proteomes" id="UP001144673">
    <property type="component" value="Chromosome 5"/>
</dbReference>
<accession>A0A9W8QEU0</accession>
<dbReference type="PROSITE" id="PS50005">
    <property type="entry name" value="TPR"/>
    <property type="match status" value="1"/>
</dbReference>
<evidence type="ECO:0000313" key="5">
    <source>
        <dbReference type="EMBL" id="KAJ4152989.1"/>
    </source>
</evidence>
<gene>
    <name evidence="5" type="ORF">LMH87_009503</name>
</gene>
<dbReference type="InterPro" id="IPR056681">
    <property type="entry name" value="DUF7779"/>
</dbReference>
<dbReference type="RefSeq" id="XP_056053647.1">
    <property type="nucleotide sequence ID" value="XM_056196508.1"/>
</dbReference>
<dbReference type="Pfam" id="PF25000">
    <property type="entry name" value="DUF7779"/>
    <property type="match status" value="1"/>
</dbReference>
<dbReference type="GO" id="GO:0043531">
    <property type="term" value="F:ADP binding"/>
    <property type="evidence" value="ECO:0007669"/>
    <property type="project" value="InterPro"/>
</dbReference>
<dbReference type="SUPFAM" id="SSF48452">
    <property type="entry name" value="TPR-like"/>
    <property type="match status" value="1"/>
</dbReference>
<dbReference type="Pfam" id="PF00931">
    <property type="entry name" value="NB-ARC"/>
    <property type="match status" value="1"/>
</dbReference>
<dbReference type="SMART" id="SM00028">
    <property type="entry name" value="TPR"/>
    <property type="match status" value="2"/>
</dbReference>
<dbReference type="GeneID" id="80896662"/>
<feature type="repeat" description="TPR" evidence="1">
    <location>
        <begin position="795"/>
        <end position="828"/>
    </location>
</feature>
<dbReference type="InterPro" id="IPR002182">
    <property type="entry name" value="NB-ARC"/>
</dbReference>
<protein>
    <recommendedName>
        <fullName evidence="7">NB-ARC domain-containing protein</fullName>
    </recommendedName>
</protein>
<evidence type="ECO:0000256" key="1">
    <source>
        <dbReference type="PROSITE-ProRule" id="PRU00339"/>
    </source>
</evidence>
<dbReference type="EMBL" id="JAJHUN010000008">
    <property type="protein sequence ID" value="KAJ4152989.1"/>
    <property type="molecule type" value="Genomic_DNA"/>
</dbReference>
<sequence>MSEQDWAGIVSKLQQDLRREHCQLRLDVRDFRSFQAALDDACKTYAKDGTTRLIRDKITPQLHHLQSFEKAIASSAGKVQAASCLWALSQAVITCTCRFSSRVDATLNQLGGFYETIPRFEAYLELFHDEPSLKYRVRDLYVDFIDFSVVTIQFVNEKPFKHIIKRFVTSKSDRRLQEIQDRFFEHCTSLDKEVERIHIQRSELARRKAQHGSLSMPGAPERSNSRGRLSASNAALKLNGPRKNGRFVGRDDMMGQLHDWFMVDRKLPSEPVSCVLAGMGGIGKTQAALRYRDLYADEYDFIFWVTAETQSKLITSFSLIAHRGKLEDLAGLEDEALVSKSMIWLQETEQSWLLIFDNVETTEETRNEFESYWPTSARKKSAIILTTQQSDFQHMATHCVRVGSLPAEEGAKVLLDSLYADKQPSDEETEAAIALSSDVGGLPLAVAHIGGYISGSGYTLARFRETIQHTYSHVWTADPPSSVRDCEKRLAVVWDFALSLLSPNAYILICILAFLNPDSIPEDMLLGELRQSGGLWDLKYAKAEIFLMDMVHQLAQRCLVSSEDPGTGTPYLTIHRSLQQGLLQKLNGDVLKRSEIFEGVVRIVRRITPSASPIQVPTPKEWPHFNVAVPHIVTLGLAFSLFKPPMQGSLHFARLLYDAGFNMWERERVLDGKQLLDLAERVLTGQGKTGSDRLQADIHAIQGMFVDSSGGLGRDEGLRRRQQAMKLRREAVQAARKRGQSLSKDETILEMNAVNDYAYCLLQSNRYAEAEPLFEDCYAAYQSWGTEKDTPFEYSKYFHNMGTVRMFQGRYNEAVKYMARAVSLTEAAMGDQRTFKVLRDTYMFACILLQAGHEPRAYELHEQVMKERESLSGEHSEITLESYYALGAACDCLGDLKGARKWLLTSVERAPKSKWHKKSVGRAQLHLAKVLTSLNVNLNEAKKYESAGSDMLRSLDSEIPDYIRYCGDPIAIYDSLHGFSEGRFTGRNLLRIIQSGTI</sequence>
<dbReference type="InterPro" id="IPR027417">
    <property type="entry name" value="P-loop_NTPase"/>
</dbReference>
<dbReference type="Pfam" id="PF13181">
    <property type="entry name" value="TPR_8"/>
    <property type="match status" value="1"/>
</dbReference>
<evidence type="ECO:0000313" key="6">
    <source>
        <dbReference type="Proteomes" id="UP001144673"/>
    </source>
</evidence>